<evidence type="ECO:0000313" key="2">
    <source>
        <dbReference type="Proteomes" id="UP000639606"/>
    </source>
</evidence>
<protein>
    <submittedName>
        <fullName evidence="1">Uncharacterized protein</fullName>
    </submittedName>
</protein>
<reference evidence="1" key="1">
    <citation type="journal article" date="2014" name="Int. J. Syst. Evol. Microbiol.">
        <title>Complete genome sequence of Corynebacterium casei LMG S-19264T (=DSM 44701T), isolated from a smear-ripened cheese.</title>
        <authorList>
            <consortium name="US DOE Joint Genome Institute (JGI-PGF)"/>
            <person name="Walter F."/>
            <person name="Albersmeier A."/>
            <person name="Kalinowski J."/>
            <person name="Ruckert C."/>
        </authorList>
    </citation>
    <scope>NUCLEOTIDE SEQUENCE</scope>
    <source>
        <strain evidence="1">JCM 3313</strain>
    </source>
</reference>
<keyword evidence="2" id="KW-1185">Reference proteome</keyword>
<dbReference type="Pfam" id="PF20062">
    <property type="entry name" value="DUF6461"/>
    <property type="match status" value="1"/>
</dbReference>
<reference evidence="1" key="2">
    <citation type="submission" date="2020-09" db="EMBL/GenBank/DDBJ databases">
        <authorList>
            <person name="Sun Q."/>
            <person name="Ohkuma M."/>
        </authorList>
    </citation>
    <scope>NUCLEOTIDE SEQUENCE</scope>
    <source>
        <strain evidence="1">JCM 3313</strain>
    </source>
</reference>
<dbReference type="InterPro" id="IPR045592">
    <property type="entry name" value="DUF6461"/>
</dbReference>
<accession>A0A918EEB2</accession>
<gene>
    <name evidence="1" type="ORF">GCM10010185_24380</name>
</gene>
<sequence>MGEIDNFAASVAEHVPAIAARVPPAPAAELGRLDRPAALAPPTAPFGASAGFADPMPVRGHPGQALRGLPAERLLGALELSVGDLPLRAPAALLRGIAAPPTGTFTTIGVVGQSELTTALSMLEALHAGATRVIADLTARLARHPALATALAVGDGDEATIAARHGAGHFALAVVTSSAVLRALDAADPPAVVGAALQAVAQLMPTLPKPAAYEAALLAKHRAEYMLPRRASAHPLVRAHHLALADGPVPDEVDFSDNGLVAVVDGGVVIRTGLAEGRVSAHLEVLDGPPPPPEVAHVDEAVEVSWRAARGGATFAEDEPVSWGQARRVAETPPWPGDYRVLVQAGGRDGDYDEHYWITVWQAPWAPPVVHKRTDRLGHRLRGEPEPPLVVPPHQDHVWVERHPISQASCVTVVTGLSAQEVLRAFGADPTSRPWRLEETQRSADLRQWVSVLQVDGAVIAFEDNGYLGADEEVLRRLSARGRAASMFWNVNALTRLSFARDGELLAGFEPIGPAQIPPAAAVWIEGLDLADYRHRKAKGLTAVARFTGRGFTPDDLAALRAADEAYLVGE</sequence>
<name>A0A918EEB2_9PSEU</name>
<dbReference type="AlphaFoldDB" id="A0A918EEB2"/>
<dbReference type="Proteomes" id="UP000639606">
    <property type="component" value="Unassembled WGS sequence"/>
</dbReference>
<organism evidence="1 2">
    <name type="scientific">Saccharothrix coeruleofusca</name>
    <dbReference type="NCBI Taxonomy" id="33919"/>
    <lineage>
        <taxon>Bacteria</taxon>
        <taxon>Bacillati</taxon>
        <taxon>Actinomycetota</taxon>
        <taxon>Actinomycetes</taxon>
        <taxon>Pseudonocardiales</taxon>
        <taxon>Pseudonocardiaceae</taxon>
        <taxon>Saccharothrix</taxon>
    </lineage>
</organism>
<dbReference type="RefSeq" id="WP_189223288.1">
    <property type="nucleotide sequence ID" value="NZ_BMRG01000003.1"/>
</dbReference>
<comment type="caution">
    <text evidence="1">The sequence shown here is derived from an EMBL/GenBank/DDBJ whole genome shotgun (WGS) entry which is preliminary data.</text>
</comment>
<dbReference type="EMBL" id="BMRG01000003">
    <property type="protein sequence ID" value="GGP51067.1"/>
    <property type="molecule type" value="Genomic_DNA"/>
</dbReference>
<evidence type="ECO:0000313" key="1">
    <source>
        <dbReference type="EMBL" id="GGP51067.1"/>
    </source>
</evidence>
<proteinExistence type="predicted"/>